<dbReference type="Proteomes" id="UP000198828">
    <property type="component" value="Unassembled WGS sequence"/>
</dbReference>
<proteinExistence type="predicted"/>
<reference evidence="2 3" key="1">
    <citation type="submission" date="2016-10" db="EMBL/GenBank/DDBJ databases">
        <authorList>
            <person name="de Groot N.N."/>
        </authorList>
    </citation>
    <scope>NUCLEOTIDE SEQUENCE [LARGE SCALE GENOMIC DNA]</scope>
    <source>
        <strain evidence="2 3">DSM 23310</strain>
    </source>
</reference>
<dbReference type="EMBL" id="FNNG01000025">
    <property type="protein sequence ID" value="SDX83938.1"/>
    <property type="molecule type" value="Genomic_DNA"/>
</dbReference>
<evidence type="ECO:0000313" key="1">
    <source>
        <dbReference type="EMBL" id="SDX82859.1"/>
    </source>
</evidence>
<evidence type="ECO:0000313" key="2">
    <source>
        <dbReference type="EMBL" id="SDX83938.1"/>
    </source>
</evidence>
<protein>
    <submittedName>
        <fullName evidence="2">Uncharacterized protein</fullName>
    </submittedName>
</protein>
<accession>A0A1H3F0V6</accession>
<evidence type="ECO:0000313" key="3">
    <source>
        <dbReference type="Proteomes" id="UP000198828"/>
    </source>
</evidence>
<name>A0A1H3F0V6_9FIRM</name>
<dbReference type="AlphaFoldDB" id="A0A1H3F0V6"/>
<organism evidence="2 3">
    <name type="scientific">Tepidimicrobium xylanilyticum</name>
    <dbReference type="NCBI Taxonomy" id="1123352"/>
    <lineage>
        <taxon>Bacteria</taxon>
        <taxon>Bacillati</taxon>
        <taxon>Bacillota</taxon>
        <taxon>Tissierellia</taxon>
        <taxon>Tissierellales</taxon>
        <taxon>Tepidimicrobiaceae</taxon>
        <taxon>Tepidimicrobium</taxon>
    </lineage>
</organism>
<keyword evidence="3" id="KW-1185">Reference proteome</keyword>
<dbReference type="EMBL" id="FNNG01000024">
    <property type="protein sequence ID" value="SDX82859.1"/>
    <property type="molecule type" value="Genomic_DNA"/>
</dbReference>
<dbReference type="RefSeq" id="WP_159428722.1">
    <property type="nucleotide sequence ID" value="NZ_FNNG01000024.1"/>
</dbReference>
<sequence>MISKEEKNVELTTNIKVKNIKEFEEHIDKAQSLLEELKIELNNIHDFKFHIENN</sequence>
<gene>
    <name evidence="1" type="ORF">SAMN05660923_03008</name>
    <name evidence="2" type="ORF">SAMN05660923_03025</name>
</gene>